<dbReference type="EMBL" id="CP000483">
    <property type="protein sequence ID" value="ABL01410.1"/>
    <property type="molecule type" value="Genomic_DNA"/>
</dbReference>
<keyword evidence="1" id="KW-0614">Plasmid</keyword>
<dbReference type="KEGG" id="ppd:Ppro_3822"/>
<accession>A0R7U5</accession>
<dbReference type="Proteomes" id="UP000006732">
    <property type="component" value="Plasmid pPRO1"/>
</dbReference>
<evidence type="ECO:0000313" key="2">
    <source>
        <dbReference type="Proteomes" id="UP000006732"/>
    </source>
</evidence>
<reference evidence="1 2" key="1">
    <citation type="submission" date="2006-10" db="EMBL/GenBank/DDBJ databases">
        <title>Complete sequence of plasmid pPRO1 of Pelobacter propionicus DSM 2379.</title>
        <authorList>
            <consortium name="US DOE Joint Genome Institute"/>
            <person name="Copeland A."/>
            <person name="Lucas S."/>
            <person name="Lapidus A."/>
            <person name="Barry K."/>
            <person name="Detter J.C."/>
            <person name="Glavina del Rio T."/>
            <person name="Hammon N."/>
            <person name="Israni S."/>
            <person name="Dalin E."/>
            <person name="Tice H."/>
            <person name="Pitluck S."/>
            <person name="Saunders E."/>
            <person name="Brettin T."/>
            <person name="Bruce D."/>
            <person name="Han C."/>
            <person name="Tapia R."/>
            <person name="Schmutz J."/>
            <person name="Larimer F."/>
            <person name="Land M."/>
            <person name="Hauser L."/>
            <person name="Kyrpides N."/>
            <person name="Kim E."/>
            <person name="Lovley D."/>
            <person name="Richardson P."/>
        </authorList>
    </citation>
    <scope>NUCLEOTIDE SEQUENCE [LARGE SCALE GENOMIC DNA]</scope>
    <source>
        <strain evidence="2">DSM 2379 / NBRC 103807 / OttBd1</strain>
        <plasmid evidence="2">Plasmid pPRO1</plasmid>
    </source>
</reference>
<dbReference type="AlphaFoldDB" id="A0R7U5"/>
<organism evidence="1 2">
    <name type="scientific">Pelobacter propionicus (strain DSM 2379 / NBRC 103807 / OttBd1)</name>
    <dbReference type="NCBI Taxonomy" id="338966"/>
    <lineage>
        <taxon>Bacteria</taxon>
        <taxon>Pseudomonadati</taxon>
        <taxon>Thermodesulfobacteriota</taxon>
        <taxon>Desulfuromonadia</taxon>
        <taxon>Desulfuromonadales</taxon>
        <taxon>Desulfuromonadaceae</taxon>
        <taxon>Pelobacter</taxon>
    </lineage>
</organism>
<dbReference type="Pfam" id="PF14454">
    <property type="entry name" value="Prok_Ub"/>
    <property type="match status" value="1"/>
</dbReference>
<dbReference type="eggNOG" id="ENOG50328X3">
    <property type="taxonomic scope" value="Bacteria"/>
</dbReference>
<dbReference type="RefSeq" id="WP_011733929.1">
    <property type="nucleotide sequence ID" value="NC_008607.1"/>
</dbReference>
<name>A0R7U5_PELPD</name>
<protein>
    <recommendedName>
        <fullName evidence="3">PRTRC system protein C</fullName>
    </recommendedName>
</protein>
<proteinExistence type="predicted"/>
<gene>
    <name evidence="1" type="ordered locus">Ppro_3822</name>
</gene>
<dbReference type="NCBIfam" id="TIGR03738">
    <property type="entry name" value="PRTRC_C"/>
    <property type="match status" value="1"/>
</dbReference>
<dbReference type="OrthoDB" id="7068959at2"/>
<evidence type="ECO:0008006" key="3">
    <source>
        <dbReference type="Google" id="ProtNLM"/>
    </source>
</evidence>
<sequence length="67" mass="7545">MQITTLTRTFKYNGATLRDPDPKQTPEQVKEFYSMAYPELTTAVVEGPEENNGQLQYSFRKGAGTKA</sequence>
<dbReference type="HOGENOM" id="CLU_199579_1_0_7"/>
<dbReference type="InterPro" id="IPR032866">
    <property type="entry name" value="Prok_Ub"/>
</dbReference>
<evidence type="ECO:0000313" key="1">
    <source>
        <dbReference type="EMBL" id="ABL01410.1"/>
    </source>
</evidence>
<geneLocation type="plasmid" evidence="1 2">
    <name>pPRO1</name>
</geneLocation>
<keyword evidence="2" id="KW-1185">Reference proteome</keyword>
<dbReference type="InterPro" id="IPR022289">
    <property type="entry name" value="PRTRC_protein-C"/>
</dbReference>